<evidence type="ECO:0000259" key="4">
    <source>
        <dbReference type="PROSITE" id="PS01124"/>
    </source>
</evidence>
<dbReference type="InterPro" id="IPR018060">
    <property type="entry name" value="HTH_AraC"/>
</dbReference>
<dbReference type="GO" id="GO:0003700">
    <property type="term" value="F:DNA-binding transcription factor activity"/>
    <property type="evidence" value="ECO:0007669"/>
    <property type="project" value="InterPro"/>
</dbReference>
<dbReference type="Pfam" id="PF12833">
    <property type="entry name" value="HTH_18"/>
    <property type="match status" value="1"/>
</dbReference>
<name>A0A1Y3PKF6_9BACI</name>
<dbReference type="EMBL" id="LZRT01000069">
    <property type="protein sequence ID" value="OUM87831.1"/>
    <property type="molecule type" value="Genomic_DNA"/>
</dbReference>
<accession>A0A1Y3PKF6</accession>
<reference evidence="6" key="1">
    <citation type="submission" date="2016-06" db="EMBL/GenBank/DDBJ databases">
        <authorList>
            <person name="Nascimento L."/>
            <person name="Pereira R.V."/>
            <person name="Martins L.F."/>
            <person name="Quaggio R.B."/>
            <person name="Silva A.M."/>
            <person name="Setubal J.C."/>
        </authorList>
    </citation>
    <scope>NUCLEOTIDE SEQUENCE [LARGE SCALE GENOMIC DNA]</scope>
</reference>
<evidence type="ECO:0000256" key="3">
    <source>
        <dbReference type="ARBA" id="ARBA00023163"/>
    </source>
</evidence>
<dbReference type="AlphaFoldDB" id="A0A1Y3PKF6"/>
<gene>
    <name evidence="5" type="ORF">BAA01_14610</name>
</gene>
<sequence length="265" mass="31215">MIEIFYVECDATHPDNFVFDIPEGHDCFMLVFTKTPAVFWAENELREYPAYSAILYRPRQKIYYRACADLYINNWIRFATDETFVTKAPLPFGVPFSIKDPVYCHHLFQLLVFEHSFNNPKKESSIQLLLQTLFNKLVESYESNFNNEITPHYYNLLKLRTAIHSNPGHEWSVPKMAELLHISPGYLQVVYKKTFGISPMNDVIQSRIRSAQEYLMHSSYSVAEIAERCGYRHVEHFCRQFKQVTGFSPREYHKRSRLKAQSFSP</sequence>
<proteinExistence type="predicted"/>
<comment type="caution">
    <text evidence="5">The sequence shown here is derived from an EMBL/GenBank/DDBJ whole genome shotgun (WGS) entry which is preliminary data.</text>
</comment>
<dbReference type="InterPro" id="IPR018062">
    <property type="entry name" value="HTH_AraC-typ_CS"/>
</dbReference>
<protein>
    <submittedName>
        <fullName evidence="5">AraC family transcriptional regulator</fullName>
    </submittedName>
</protein>
<dbReference type="SMART" id="SM00342">
    <property type="entry name" value="HTH_ARAC"/>
    <property type="match status" value="1"/>
</dbReference>
<dbReference type="SUPFAM" id="SSF46689">
    <property type="entry name" value="Homeodomain-like"/>
    <property type="match status" value="1"/>
</dbReference>
<dbReference type="PANTHER" id="PTHR43280:SF2">
    <property type="entry name" value="HTH-TYPE TRANSCRIPTIONAL REGULATOR EXSA"/>
    <property type="match status" value="1"/>
</dbReference>
<dbReference type="Proteomes" id="UP000196475">
    <property type="component" value="Unassembled WGS sequence"/>
</dbReference>
<dbReference type="InterPro" id="IPR020449">
    <property type="entry name" value="Tscrpt_reg_AraC-type_HTH"/>
</dbReference>
<dbReference type="PROSITE" id="PS01124">
    <property type="entry name" value="HTH_ARAC_FAMILY_2"/>
    <property type="match status" value="1"/>
</dbReference>
<dbReference type="PROSITE" id="PS00041">
    <property type="entry name" value="HTH_ARAC_FAMILY_1"/>
    <property type="match status" value="1"/>
</dbReference>
<dbReference type="GO" id="GO:0043565">
    <property type="term" value="F:sequence-specific DNA binding"/>
    <property type="evidence" value="ECO:0007669"/>
    <property type="project" value="InterPro"/>
</dbReference>
<feature type="domain" description="HTH araC/xylS-type" evidence="4">
    <location>
        <begin position="157"/>
        <end position="255"/>
    </location>
</feature>
<dbReference type="PRINTS" id="PR00032">
    <property type="entry name" value="HTHARAC"/>
</dbReference>
<keyword evidence="2" id="KW-0238">DNA-binding</keyword>
<organism evidence="5 6">
    <name type="scientific">Bacillus thermozeamaize</name>
    <dbReference type="NCBI Taxonomy" id="230954"/>
    <lineage>
        <taxon>Bacteria</taxon>
        <taxon>Bacillati</taxon>
        <taxon>Bacillota</taxon>
        <taxon>Bacilli</taxon>
        <taxon>Bacillales</taxon>
        <taxon>Bacillaceae</taxon>
        <taxon>Bacillus</taxon>
    </lineage>
</organism>
<dbReference type="InterPro" id="IPR009057">
    <property type="entry name" value="Homeodomain-like_sf"/>
</dbReference>
<keyword evidence="1" id="KW-0805">Transcription regulation</keyword>
<evidence type="ECO:0000256" key="1">
    <source>
        <dbReference type="ARBA" id="ARBA00023015"/>
    </source>
</evidence>
<dbReference type="PANTHER" id="PTHR43280">
    <property type="entry name" value="ARAC-FAMILY TRANSCRIPTIONAL REGULATOR"/>
    <property type="match status" value="1"/>
</dbReference>
<evidence type="ECO:0000313" key="5">
    <source>
        <dbReference type="EMBL" id="OUM87831.1"/>
    </source>
</evidence>
<dbReference type="Gene3D" id="1.10.10.60">
    <property type="entry name" value="Homeodomain-like"/>
    <property type="match status" value="1"/>
</dbReference>
<evidence type="ECO:0000313" key="6">
    <source>
        <dbReference type="Proteomes" id="UP000196475"/>
    </source>
</evidence>
<evidence type="ECO:0000256" key="2">
    <source>
        <dbReference type="ARBA" id="ARBA00023125"/>
    </source>
</evidence>
<keyword evidence="3" id="KW-0804">Transcription</keyword>